<dbReference type="EMBL" id="BAAAFN010000015">
    <property type="protein sequence ID" value="GAA0234295.1"/>
    <property type="molecule type" value="Genomic_DNA"/>
</dbReference>
<feature type="compositionally biased region" description="Low complexity" evidence="1">
    <location>
        <begin position="70"/>
        <end position="79"/>
    </location>
</feature>
<feature type="region of interest" description="Disordered" evidence="1">
    <location>
        <begin position="70"/>
        <end position="90"/>
    </location>
</feature>
<dbReference type="Proteomes" id="UP001501176">
    <property type="component" value="Unassembled WGS sequence"/>
</dbReference>
<evidence type="ECO:0000313" key="3">
    <source>
        <dbReference type="Proteomes" id="UP001501176"/>
    </source>
</evidence>
<keyword evidence="3" id="KW-1185">Reference proteome</keyword>
<protein>
    <submittedName>
        <fullName evidence="2">Uncharacterized protein</fullName>
    </submittedName>
</protein>
<sequence>MDLGDVFQTVTLTACHRILPDQVPMKGAVCGGLAVAGHVAGDLAQPALARTVGSTLVSISQRGQALAAADGATKDTAAANEPPASETSQEGLSDVLAEIGSGWVGQELAKAPCDSAAAALPPPLSTAASLACETVASYAAGKVLPGIAAAYLERFHPPLRA</sequence>
<evidence type="ECO:0000313" key="2">
    <source>
        <dbReference type="EMBL" id="GAA0234295.1"/>
    </source>
</evidence>
<dbReference type="RefSeq" id="WP_343821525.1">
    <property type="nucleotide sequence ID" value="NZ_BAAAFN010000015.1"/>
</dbReference>
<accession>A0ABP3DJJ6</accession>
<proteinExistence type="predicted"/>
<name>A0ABP3DJJ6_9BURK</name>
<reference evidence="3" key="1">
    <citation type="journal article" date="2019" name="Int. J. Syst. Evol. Microbiol.">
        <title>The Global Catalogue of Microorganisms (GCM) 10K type strain sequencing project: providing services to taxonomists for standard genome sequencing and annotation.</title>
        <authorList>
            <consortium name="The Broad Institute Genomics Platform"/>
            <consortium name="The Broad Institute Genome Sequencing Center for Infectious Disease"/>
            <person name="Wu L."/>
            <person name="Ma J."/>
        </authorList>
    </citation>
    <scope>NUCLEOTIDE SEQUENCE [LARGE SCALE GENOMIC DNA]</scope>
    <source>
        <strain evidence="3">JCM 16240</strain>
    </source>
</reference>
<gene>
    <name evidence="2" type="ORF">GCM10009125_24050</name>
</gene>
<comment type="caution">
    <text evidence="2">The sequence shown here is derived from an EMBL/GenBank/DDBJ whole genome shotgun (WGS) entry which is preliminary data.</text>
</comment>
<evidence type="ECO:0000256" key="1">
    <source>
        <dbReference type="SAM" id="MobiDB-lite"/>
    </source>
</evidence>
<organism evidence="2 3">
    <name type="scientific">Castellaniella daejeonensis</name>
    <dbReference type="NCBI Taxonomy" id="659013"/>
    <lineage>
        <taxon>Bacteria</taxon>
        <taxon>Pseudomonadati</taxon>
        <taxon>Pseudomonadota</taxon>
        <taxon>Betaproteobacteria</taxon>
        <taxon>Burkholderiales</taxon>
        <taxon>Alcaligenaceae</taxon>
        <taxon>Castellaniella</taxon>
    </lineage>
</organism>